<evidence type="ECO:0000256" key="3">
    <source>
        <dbReference type="ARBA" id="ARBA00022679"/>
    </source>
</evidence>
<proteinExistence type="predicted"/>
<dbReference type="CDD" id="cd00082">
    <property type="entry name" value="HisKA"/>
    <property type="match status" value="1"/>
</dbReference>
<comment type="caution">
    <text evidence="7">The sequence shown here is derived from an EMBL/GenBank/DDBJ whole genome shotgun (WGS) entry which is preliminary data.</text>
</comment>
<reference evidence="8" key="1">
    <citation type="submission" date="2018-04" db="EMBL/GenBank/DDBJ databases">
        <authorList>
            <person name="Cornet L."/>
        </authorList>
    </citation>
    <scope>NUCLEOTIDE SEQUENCE [LARGE SCALE GENOMIC DNA]</scope>
</reference>
<dbReference type="SUPFAM" id="SSF47384">
    <property type="entry name" value="Homodimeric domain of signal transducing histidine kinase"/>
    <property type="match status" value="1"/>
</dbReference>
<evidence type="ECO:0000256" key="1">
    <source>
        <dbReference type="ARBA" id="ARBA00000085"/>
    </source>
</evidence>
<accession>A0A2W4W9H2</accession>
<dbReference type="Proteomes" id="UP000249081">
    <property type="component" value="Unassembled WGS sequence"/>
</dbReference>
<feature type="domain" description="Signal transduction histidine kinase dimerisation/phosphoacceptor" evidence="6">
    <location>
        <begin position="64"/>
        <end position="91"/>
    </location>
</feature>
<dbReference type="Gene3D" id="1.10.287.130">
    <property type="match status" value="1"/>
</dbReference>
<dbReference type="PANTHER" id="PTHR43711:SF26">
    <property type="entry name" value="SENSOR HISTIDINE KINASE RCSC"/>
    <property type="match status" value="1"/>
</dbReference>
<dbReference type="EMBL" id="QBMN01000082">
    <property type="protein sequence ID" value="PZO39917.1"/>
    <property type="molecule type" value="Genomic_DNA"/>
</dbReference>
<keyword evidence="3" id="KW-0808">Transferase</keyword>
<keyword evidence="4" id="KW-0418">Kinase</keyword>
<evidence type="ECO:0000259" key="6">
    <source>
        <dbReference type="Pfam" id="PF00512"/>
    </source>
</evidence>
<dbReference type="GO" id="GO:0000155">
    <property type="term" value="F:phosphorelay sensor kinase activity"/>
    <property type="evidence" value="ECO:0007669"/>
    <property type="project" value="InterPro"/>
</dbReference>
<dbReference type="InterPro" id="IPR003661">
    <property type="entry name" value="HisK_dim/P_dom"/>
</dbReference>
<dbReference type="EC" id="2.7.13.3" evidence="2"/>
<protein>
    <recommendedName>
        <fullName evidence="2">histidine kinase</fullName>
        <ecNumber evidence="2">2.7.13.3</ecNumber>
    </recommendedName>
</protein>
<dbReference type="PANTHER" id="PTHR43711">
    <property type="entry name" value="TWO-COMPONENT HISTIDINE KINASE"/>
    <property type="match status" value="1"/>
</dbReference>
<reference evidence="7 8" key="2">
    <citation type="submission" date="2018-06" db="EMBL/GenBank/DDBJ databases">
        <title>Metagenomic assembly of (sub)arctic Cyanobacteria and their associated microbiome from non-axenic cultures.</title>
        <authorList>
            <person name="Baurain D."/>
        </authorList>
    </citation>
    <scope>NUCLEOTIDE SEQUENCE [LARGE SCALE GENOMIC DNA]</scope>
    <source>
        <strain evidence="7">ULC041bin1</strain>
    </source>
</reference>
<dbReference type="InterPro" id="IPR036097">
    <property type="entry name" value="HisK_dim/P_sf"/>
</dbReference>
<dbReference type="Pfam" id="PF00512">
    <property type="entry name" value="HisKA"/>
    <property type="match status" value="1"/>
</dbReference>
<sequence>MIAHDPEDLRPFCRDEIAFEQLKQVLAQRKAQRKQCLLQVAQQVQNAQALEAQRQAAAAASQTKSRFLAMISHELRTPLNSILGLSAPLSRQVVGPLNRAMSLLLGHGAAPRR</sequence>
<comment type="catalytic activity">
    <reaction evidence="1">
        <text>ATP + protein L-histidine = ADP + protein N-phospho-L-histidine.</text>
        <dbReference type="EC" id="2.7.13.3"/>
    </reaction>
</comment>
<dbReference type="InterPro" id="IPR050736">
    <property type="entry name" value="Sensor_HK_Regulatory"/>
</dbReference>
<evidence type="ECO:0000256" key="2">
    <source>
        <dbReference type="ARBA" id="ARBA00012438"/>
    </source>
</evidence>
<evidence type="ECO:0000256" key="4">
    <source>
        <dbReference type="ARBA" id="ARBA00022777"/>
    </source>
</evidence>
<evidence type="ECO:0000256" key="5">
    <source>
        <dbReference type="ARBA" id="ARBA00023012"/>
    </source>
</evidence>
<name>A0A2W4W9H2_9CYAN</name>
<evidence type="ECO:0000313" key="8">
    <source>
        <dbReference type="Proteomes" id="UP000249081"/>
    </source>
</evidence>
<gene>
    <name evidence="7" type="ORF">DCF17_12755</name>
</gene>
<dbReference type="AlphaFoldDB" id="A0A2W4W9H2"/>
<evidence type="ECO:0000313" key="7">
    <source>
        <dbReference type="EMBL" id="PZO39917.1"/>
    </source>
</evidence>
<organism evidence="7 8">
    <name type="scientific">Shackletoniella antarctica</name>
    <dbReference type="NCBI Taxonomy" id="268115"/>
    <lineage>
        <taxon>Bacteria</taxon>
        <taxon>Bacillati</taxon>
        <taxon>Cyanobacteriota</taxon>
        <taxon>Cyanophyceae</taxon>
        <taxon>Oculatellales</taxon>
        <taxon>Oculatellaceae</taxon>
        <taxon>Shackletoniella</taxon>
    </lineage>
</organism>
<keyword evidence="5" id="KW-0902">Two-component regulatory system</keyword>